<organism evidence="2 3">
    <name type="scientific">Lentinula raphanica</name>
    <dbReference type="NCBI Taxonomy" id="153919"/>
    <lineage>
        <taxon>Eukaryota</taxon>
        <taxon>Fungi</taxon>
        <taxon>Dikarya</taxon>
        <taxon>Basidiomycota</taxon>
        <taxon>Agaricomycotina</taxon>
        <taxon>Agaricomycetes</taxon>
        <taxon>Agaricomycetidae</taxon>
        <taxon>Agaricales</taxon>
        <taxon>Marasmiineae</taxon>
        <taxon>Omphalotaceae</taxon>
        <taxon>Lentinula</taxon>
    </lineage>
</organism>
<evidence type="ECO:0000313" key="3">
    <source>
        <dbReference type="Proteomes" id="UP001163846"/>
    </source>
</evidence>
<feature type="non-terminal residue" evidence="2">
    <location>
        <position position="1"/>
    </location>
</feature>
<feature type="chain" id="PRO_5041291417" description="Secreted protein" evidence="1">
    <location>
        <begin position="25"/>
        <end position="245"/>
    </location>
</feature>
<name>A0AA38P786_9AGAR</name>
<protein>
    <recommendedName>
        <fullName evidence="4">Secreted protein</fullName>
    </recommendedName>
</protein>
<gene>
    <name evidence="2" type="ORF">F5878DRAFT_621919</name>
</gene>
<sequence length="245" mass="26094">MVYFRITALTALLILGALCPATVALPIPRGFSRRGETDISSNAMLRGRNVPASSSVPVARSEPSLGDDRIVSVVDDRDLLYEDSDLDSLNNIADYDSLGLSSPVVTGPEGPTDDTMPTSDFDIDSIASEIAEESGSMPSSPPSSLPAEPVLLVARGDLTIDVKYKHEGDGTSSKFEDAISNLMTEKNHALGISRSIKANLKNGFDSSNTNASSIPFEFDIKDDHYTGNAQVDGPGWIKNSDGKEL</sequence>
<keyword evidence="3" id="KW-1185">Reference proteome</keyword>
<keyword evidence="1" id="KW-0732">Signal</keyword>
<evidence type="ECO:0008006" key="4">
    <source>
        <dbReference type="Google" id="ProtNLM"/>
    </source>
</evidence>
<proteinExistence type="predicted"/>
<accession>A0AA38P786</accession>
<comment type="caution">
    <text evidence="2">The sequence shown here is derived from an EMBL/GenBank/DDBJ whole genome shotgun (WGS) entry which is preliminary data.</text>
</comment>
<evidence type="ECO:0000313" key="2">
    <source>
        <dbReference type="EMBL" id="KAJ3837622.1"/>
    </source>
</evidence>
<dbReference type="EMBL" id="MU806234">
    <property type="protein sequence ID" value="KAJ3837622.1"/>
    <property type="molecule type" value="Genomic_DNA"/>
</dbReference>
<dbReference type="AlphaFoldDB" id="A0AA38P786"/>
<evidence type="ECO:0000256" key="1">
    <source>
        <dbReference type="SAM" id="SignalP"/>
    </source>
</evidence>
<dbReference type="Proteomes" id="UP001163846">
    <property type="component" value="Unassembled WGS sequence"/>
</dbReference>
<feature type="signal peptide" evidence="1">
    <location>
        <begin position="1"/>
        <end position="24"/>
    </location>
</feature>
<reference evidence="2" key="1">
    <citation type="submission" date="2022-08" db="EMBL/GenBank/DDBJ databases">
        <authorList>
            <consortium name="DOE Joint Genome Institute"/>
            <person name="Min B."/>
            <person name="Riley R."/>
            <person name="Sierra-Patev S."/>
            <person name="Naranjo-Ortiz M."/>
            <person name="Looney B."/>
            <person name="Konkel Z."/>
            <person name="Slot J.C."/>
            <person name="Sakamoto Y."/>
            <person name="Steenwyk J.L."/>
            <person name="Rokas A."/>
            <person name="Carro J."/>
            <person name="Camarero S."/>
            <person name="Ferreira P."/>
            <person name="Molpeceres G."/>
            <person name="Ruiz-Duenas F.J."/>
            <person name="Serrano A."/>
            <person name="Henrissat B."/>
            <person name="Drula E."/>
            <person name="Hughes K.W."/>
            <person name="Mata J.L."/>
            <person name="Ishikawa N.K."/>
            <person name="Vargas-Isla R."/>
            <person name="Ushijima S."/>
            <person name="Smith C.A."/>
            <person name="Ahrendt S."/>
            <person name="Andreopoulos W."/>
            <person name="He G."/>
            <person name="Labutti K."/>
            <person name="Lipzen A."/>
            <person name="Ng V."/>
            <person name="Sandor L."/>
            <person name="Barry K."/>
            <person name="Martinez A.T."/>
            <person name="Xiao Y."/>
            <person name="Gibbons J.G."/>
            <person name="Terashima K."/>
            <person name="Hibbett D.S."/>
            <person name="Grigoriev I.V."/>
        </authorList>
    </citation>
    <scope>NUCLEOTIDE SEQUENCE</scope>
    <source>
        <strain evidence="2">TFB9207</strain>
    </source>
</reference>